<evidence type="ECO:0000256" key="1">
    <source>
        <dbReference type="ARBA" id="ARBA00022679"/>
    </source>
</evidence>
<dbReference type="InterPro" id="IPR018955">
    <property type="entry name" value="BCDHK/PDK_N"/>
</dbReference>
<evidence type="ECO:0000256" key="6">
    <source>
        <dbReference type="RuleBase" id="RU366032"/>
    </source>
</evidence>
<gene>
    <name evidence="8" type="ORF">AX774_g1067</name>
</gene>
<dbReference type="EMBL" id="LSSK01000089">
    <property type="protein sequence ID" value="OMH85385.1"/>
    <property type="molecule type" value="Genomic_DNA"/>
</dbReference>
<dbReference type="Gene3D" id="1.20.140.20">
    <property type="entry name" value="Alpha-ketoacid/pyruvate dehydrogenase kinase, N-terminal domain"/>
    <property type="match status" value="1"/>
</dbReference>
<evidence type="ECO:0000313" key="8">
    <source>
        <dbReference type="EMBL" id="OMH85385.1"/>
    </source>
</evidence>
<dbReference type="Pfam" id="PF10436">
    <property type="entry name" value="BCDHK_Adom3"/>
    <property type="match status" value="1"/>
</dbReference>
<evidence type="ECO:0000256" key="4">
    <source>
        <dbReference type="ARBA" id="ARBA00022840"/>
    </source>
</evidence>
<reference evidence="9" key="1">
    <citation type="submission" date="2017-01" db="EMBL/GenBank/DDBJ databases">
        <authorList>
            <person name="Wang Y."/>
            <person name="White M."/>
            <person name="Kvist S."/>
            <person name="Moncalvo J.-M."/>
        </authorList>
    </citation>
    <scope>NUCLEOTIDE SEQUENCE [LARGE SCALE GENOMIC DNA]</scope>
    <source>
        <strain evidence="9">COL-18-3</strain>
    </source>
</reference>
<dbReference type="InterPro" id="IPR036784">
    <property type="entry name" value="AK/P_DHK_N_sf"/>
</dbReference>
<evidence type="ECO:0000256" key="2">
    <source>
        <dbReference type="ARBA" id="ARBA00022741"/>
    </source>
</evidence>
<keyword evidence="4 6" id="KW-0067">ATP-binding</keyword>
<dbReference type="SUPFAM" id="SSF69012">
    <property type="entry name" value="alpha-ketoacid dehydrogenase kinase, N-terminal domain"/>
    <property type="match status" value="1"/>
</dbReference>
<keyword evidence="8" id="KW-0670">Pyruvate</keyword>
<keyword evidence="6" id="KW-0496">Mitochondrion</keyword>
<comment type="similarity">
    <text evidence="6">Belongs to the PDK/BCKDK protein kinase family.</text>
</comment>
<evidence type="ECO:0000313" key="9">
    <source>
        <dbReference type="Proteomes" id="UP000188320"/>
    </source>
</evidence>
<dbReference type="AlphaFoldDB" id="A0A1R1PWK8"/>
<feature type="domain" description="Branched-chain alpha-ketoacid dehydrogenase kinase/Pyruvate dehydrogenase kinase N-terminal" evidence="7">
    <location>
        <begin position="27"/>
        <end position="210"/>
    </location>
</feature>
<comment type="subcellular location">
    <subcellularLocation>
        <location evidence="6">Mitochondrion matrix</location>
    </subcellularLocation>
</comment>
<evidence type="ECO:0000259" key="7">
    <source>
        <dbReference type="Pfam" id="PF10436"/>
    </source>
</evidence>
<evidence type="ECO:0000256" key="5">
    <source>
        <dbReference type="ARBA" id="ARBA00048201"/>
    </source>
</evidence>
<name>A0A1R1PWK8_ZANCU</name>
<keyword evidence="9" id="KW-1185">Reference proteome</keyword>
<dbReference type="GO" id="GO:0005524">
    <property type="term" value="F:ATP binding"/>
    <property type="evidence" value="ECO:0007669"/>
    <property type="project" value="UniProtKB-UniRule"/>
</dbReference>
<comment type="catalytic activity">
    <reaction evidence="5">
        <text>L-seryl-[pyruvate dehydrogenase E1 alpha subunit] + ATP = O-phospho-L-seryl-[pyruvate dehydrogenase E1 alpha subunit] + ADP + H(+)</text>
        <dbReference type="Rhea" id="RHEA:23052"/>
        <dbReference type="Rhea" id="RHEA-COMP:13689"/>
        <dbReference type="Rhea" id="RHEA-COMP:13690"/>
        <dbReference type="ChEBI" id="CHEBI:15378"/>
        <dbReference type="ChEBI" id="CHEBI:29999"/>
        <dbReference type="ChEBI" id="CHEBI:30616"/>
        <dbReference type="ChEBI" id="CHEBI:83421"/>
        <dbReference type="ChEBI" id="CHEBI:456216"/>
        <dbReference type="EC" id="2.7.11.2"/>
    </reaction>
</comment>
<dbReference type="GO" id="GO:0005759">
    <property type="term" value="C:mitochondrial matrix"/>
    <property type="evidence" value="ECO:0007669"/>
    <property type="project" value="UniProtKB-SubCell"/>
</dbReference>
<dbReference type="GO" id="GO:0010906">
    <property type="term" value="P:regulation of glucose metabolic process"/>
    <property type="evidence" value="ECO:0007669"/>
    <property type="project" value="TreeGrafter"/>
</dbReference>
<dbReference type="Proteomes" id="UP000188320">
    <property type="component" value="Unassembled WGS sequence"/>
</dbReference>
<dbReference type="GO" id="GO:0004740">
    <property type="term" value="F:pyruvate dehydrogenase (acetyl-transferring) kinase activity"/>
    <property type="evidence" value="ECO:0007669"/>
    <property type="project" value="UniProtKB-EC"/>
</dbReference>
<dbReference type="PANTHER" id="PTHR11947">
    <property type="entry name" value="PYRUVATE DEHYDROGENASE KINASE"/>
    <property type="match status" value="1"/>
</dbReference>
<accession>A0A1R1PWK8</accession>
<comment type="caution">
    <text evidence="8">The sequence shown here is derived from an EMBL/GenBank/DDBJ whole genome shotgun (WGS) entry which is preliminary data.</text>
</comment>
<keyword evidence="2 6" id="KW-0547">Nucleotide-binding</keyword>
<protein>
    <recommendedName>
        <fullName evidence="6">Protein-serine/threonine kinase</fullName>
        <ecNumber evidence="6">2.7.11.-</ecNumber>
    </recommendedName>
</protein>
<keyword evidence="3 6" id="KW-0418">Kinase</keyword>
<dbReference type="OrthoDB" id="241648at2759"/>
<evidence type="ECO:0000256" key="3">
    <source>
        <dbReference type="ARBA" id="ARBA00022777"/>
    </source>
</evidence>
<organism evidence="8 9">
    <name type="scientific">Zancudomyces culisetae</name>
    <name type="common">Gut fungus</name>
    <name type="synonym">Smittium culisetae</name>
    <dbReference type="NCBI Taxonomy" id="1213189"/>
    <lineage>
        <taxon>Eukaryota</taxon>
        <taxon>Fungi</taxon>
        <taxon>Fungi incertae sedis</taxon>
        <taxon>Zoopagomycota</taxon>
        <taxon>Kickxellomycotina</taxon>
        <taxon>Harpellomycetes</taxon>
        <taxon>Harpellales</taxon>
        <taxon>Legeriomycetaceae</taxon>
        <taxon>Zancudomyces</taxon>
    </lineage>
</organism>
<proteinExistence type="inferred from homology"/>
<dbReference type="InterPro" id="IPR039028">
    <property type="entry name" value="BCKD/PDK"/>
</dbReference>
<keyword evidence="1 6" id="KW-0808">Transferase</keyword>
<sequence length="233" mass="26954">MKNILSDLPKGLADKIISYAKLPQTGVSLNQMVKFGQNPNQGALLRASQFVHYELPIRLAHRVIELDTIPKVNTMQSINRVKNWYIESFNELIHFPQVPQKIQEIVMANSCDTRENLMVSSGSELAEMPSMYYNNTKDIKYPREVKEYNNSFVKLISSIKRRHDAVVATVAQGVLEYKNSTNNENIDGEIQRFLDRFYLSRIGIRMLIGKQRWRHYTSSVILLVTFRICCYCS</sequence>
<dbReference type="PANTHER" id="PTHR11947:SF3">
    <property type="entry name" value="[PYRUVATE DEHYDROGENASE (ACETYL-TRANSFERRING)] KINASE, MITOCHONDRIAL"/>
    <property type="match status" value="1"/>
</dbReference>
<dbReference type="EC" id="2.7.11.-" evidence="6"/>